<dbReference type="EMBL" id="LUCM01000325">
    <property type="protein sequence ID" value="KAA0200731.1"/>
    <property type="molecule type" value="Genomic_DNA"/>
</dbReference>
<feature type="region of interest" description="Disordered" evidence="1">
    <location>
        <begin position="79"/>
        <end position="98"/>
    </location>
</feature>
<evidence type="ECO:0000256" key="1">
    <source>
        <dbReference type="SAM" id="MobiDB-lite"/>
    </source>
</evidence>
<feature type="compositionally biased region" description="Basic and acidic residues" evidence="1">
    <location>
        <begin position="85"/>
        <end position="97"/>
    </location>
</feature>
<dbReference type="Proteomes" id="UP000728185">
    <property type="component" value="Unassembled WGS sequence"/>
</dbReference>
<organism evidence="2 3">
    <name type="scientific">Fasciolopsis buskii</name>
    <dbReference type="NCBI Taxonomy" id="27845"/>
    <lineage>
        <taxon>Eukaryota</taxon>
        <taxon>Metazoa</taxon>
        <taxon>Spiralia</taxon>
        <taxon>Lophotrochozoa</taxon>
        <taxon>Platyhelminthes</taxon>
        <taxon>Trematoda</taxon>
        <taxon>Digenea</taxon>
        <taxon>Plagiorchiida</taxon>
        <taxon>Echinostomata</taxon>
        <taxon>Echinostomatoidea</taxon>
        <taxon>Fasciolidae</taxon>
        <taxon>Fasciolopsis</taxon>
    </lineage>
</organism>
<comment type="caution">
    <text evidence="2">The sequence shown here is derived from an EMBL/GenBank/DDBJ whole genome shotgun (WGS) entry which is preliminary data.</text>
</comment>
<feature type="non-terminal residue" evidence="2">
    <location>
        <position position="1"/>
    </location>
</feature>
<keyword evidence="3" id="KW-1185">Reference proteome</keyword>
<evidence type="ECO:0000313" key="3">
    <source>
        <dbReference type="Proteomes" id="UP000728185"/>
    </source>
</evidence>
<name>A0A8E0S868_9TREM</name>
<evidence type="ECO:0000313" key="2">
    <source>
        <dbReference type="EMBL" id="KAA0200731.1"/>
    </source>
</evidence>
<sequence length="196" mass="21860">LPDVHKTITELALAPFDQSLLAVGARGGLIEVLRPDSVLTCLHQFSVLNPTLSKTELTSSYQLTGLCFLSRPNWLSGKQGSVDTTDSKHDGEHRLDSDSATITSKGSCEIEPFKRHFGWHLDDVVRVRLPAVNELVDTRAEMADIYMDAVANLPDAGCVEIEQSHNKQLLDEIQKLKSVNREMFRQLMDRELQGDC</sequence>
<dbReference type="AlphaFoldDB" id="A0A8E0S868"/>
<dbReference type="OrthoDB" id="756370at2759"/>
<reference evidence="2" key="1">
    <citation type="submission" date="2019-05" db="EMBL/GenBank/DDBJ databases">
        <title>Annotation for the trematode Fasciolopsis buski.</title>
        <authorList>
            <person name="Choi Y.-J."/>
        </authorList>
    </citation>
    <scope>NUCLEOTIDE SEQUENCE</scope>
    <source>
        <strain evidence="2">HT</strain>
        <tissue evidence="2">Whole worm</tissue>
    </source>
</reference>
<gene>
    <name evidence="2" type="ORF">FBUS_09155</name>
</gene>
<protein>
    <submittedName>
        <fullName evidence="2">Uncharacterized protein</fullName>
    </submittedName>
</protein>
<proteinExistence type="predicted"/>
<accession>A0A8E0S868</accession>